<dbReference type="InParanoid" id="A0A0V0QVN7"/>
<feature type="transmembrane region" description="Helical" evidence="2">
    <location>
        <begin position="24"/>
        <end position="43"/>
    </location>
</feature>
<keyword evidence="2" id="KW-0472">Membrane</keyword>
<dbReference type="SUPFAM" id="SSF53448">
    <property type="entry name" value="Nucleotide-diphospho-sugar transferases"/>
    <property type="match status" value="1"/>
</dbReference>
<evidence type="ECO:0000256" key="1">
    <source>
        <dbReference type="SAM" id="Coils"/>
    </source>
</evidence>
<dbReference type="GO" id="GO:0009117">
    <property type="term" value="P:nucleotide metabolic process"/>
    <property type="evidence" value="ECO:0007669"/>
    <property type="project" value="InterPro"/>
</dbReference>
<gene>
    <name evidence="5" type="ORF">PPERSA_06270</name>
</gene>
<dbReference type="EMBL" id="LDAU01000097">
    <property type="protein sequence ID" value="KRX06299.1"/>
    <property type="molecule type" value="Genomic_DNA"/>
</dbReference>
<dbReference type="PANTHER" id="PTHR38420:SF1">
    <property type="entry name" value="PUTATIVE (AFU_ORTHOLOGUE AFUA_5G14690)-RELATED"/>
    <property type="match status" value="1"/>
</dbReference>
<dbReference type="InterPro" id="IPR036265">
    <property type="entry name" value="HIT-like_sf"/>
</dbReference>
<dbReference type="InterPro" id="IPR009163">
    <property type="entry name" value="Ap4A_phos1/2"/>
</dbReference>
<dbReference type="GO" id="GO:0003877">
    <property type="term" value="F:ATP:ADP adenylyltransferase activity"/>
    <property type="evidence" value="ECO:0007669"/>
    <property type="project" value="InterPro"/>
</dbReference>
<dbReference type="InterPro" id="IPR019200">
    <property type="entry name" value="ATP_adenylylTrfase_C"/>
</dbReference>
<feature type="domain" description="Ap4A phosphorylase 1/2 N-terminal" evidence="4">
    <location>
        <begin position="60"/>
        <end position="199"/>
    </location>
</feature>
<dbReference type="PANTHER" id="PTHR38420">
    <property type="entry name" value="AP-4-A PHOSPHORYLASE II"/>
    <property type="match status" value="1"/>
</dbReference>
<dbReference type="OrthoDB" id="312677at2759"/>
<dbReference type="InterPro" id="IPR045759">
    <property type="entry name" value="Ap4A_phos1/2_N"/>
</dbReference>
<evidence type="ECO:0000256" key="2">
    <source>
        <dbReference type="SAM" id="Phobius"/>
    </source>
</evidence>
<dbReference type="InterPro" id="IPR043171">
    <property type="entry name" value="Ap4A_phos1/2-like"/>
</dbReference>
<keyword evidence="2" id="KW-0812">Transmembrane</keyword>
<protein>
    <submittedName>
        <fullName evidence="5">HIT-like domain</fullName>
    </submittedName>
</protein>
<evidence type="ECO:0000313" key="6">
    <source>
        <dbReference type="Proteomes" id="UP000054937"/>
    </source>
</evidence>
<accession>A0A0V0QVN7</accession>
<dbReference type="Pfam" id="PF09830">
    <property type="entry name" value="ATP_transf"/>
    <property type="match status" value="1"/>
</dbReference>
<reference evidence="5 6" key="1">
    <citation type="journal article" date="2015" name="Sci. Rep.">
        <title>Genome of the facultative scuticociliatosis pathogen Pseudocohnilembus persalinus provides insight into its virulence through horizontal gene transfer.</title>
        <authorList>
            <person name="Xiong J."/>
            <person name="Wang G."/>
            <person name="Cheng J."/>
            <person name="Tian M."/>
            <person name="Pan X."/>
            <person name="Warren A."/>
            <person name="Jiang C."/>
            <person name="Yuan D."/>
            <person name="Miao W."/>
        </authorList>
    </citation>
    <scope>NUCLEOTIDE SEQUENCE [LARGE SCALE GENOMIC DNA]</scope>
    <source>
        <strain evidence="5">36N120E</strain>
    </source>
</reference>
<dbReference type="Proteomes" id="UP000054937">
    <property type="component" value="Unassembled WGS sequence"/>
</dbReference>
<keyword evidence="6" id="KW-1185">Reference proteome</keyword>
<keyword evidence="2" id="KW-1133">Transmembrane helix</keyword>
<feature type="coiled-coil region" evidence="1">
    <location>
        <begin position="567"/>
        <end position="597"/>
    </location>
</feature>
<dbReference type="Pfam" id="PF19327">
    <property type="entry name" value="Ap4A_phos_N"/>
    <property type="match status" value="1"/>
</dbReference>
<comment type="caution">
    <text evidence="5">The sequence shown here is derived from an EMBL/GenBank/DDBJ whole genome shotgun (WGS) entry which is preliminary data.</text>
</comment>
<dbReference type="GO" id="GO:0005524">
    <property type="term" value="F:ATP binding"/>
    <property type="evidence" value="ECO:0007669"/>
    <property type="project" value="InterPro"/>
</dbReference>
<feature type="domain" description="ATP adenylyltransferase C-terminal" evidence="3">
    <location>
        <begin position="234"/>
        <end position="327"/>
    </location>
</feature>
<organism evidence="5 6">
    <name type="scientific">Pseudocohnilembus persalinus</name>
    <name type="common">Ciliate</name>
    <dbReference type="NCBI Taxonomy" id="266149"/>
    <lineage>
        <taxon>Eukaryota</taxon>
        <taxon>Sar</taxon>
        <taxon>Alveolata</taxon>
        <taxon>Ciliophora</taxon>
        <taxon>Intramacronucleata</taxon>
        <taxon>Oligohymenophorea</taxon>
        <taxon>Scuticociliatia</taxon>
        <taxon>Philasterida</taxon>
        <taxon>Pseudocohnilembidae</taxon>
        <taxon>Pseudocohnilembus</taxon>
    </lineage>
</organism>
<evidence type="ECO:0000313" key="5">
    <source>
        <dbReference type="EMBL" id="KRX06299.1"/>
    </source>
</evidence>
<dbReference type="InterPro" id="IPR029044">
    <property type="entry name" value="Nucleotide-diphossugar_trans"/>
</dbReference>
<dbReference type="Gene3D" id="3.30.428.70">
    <property type="match status" value="1"/>
</dbReference>
<proteinExistence type="predicted"/>
<evidence type="ECO:0000259" key="4">
    <source>
        <dbReference type="Pfam" id="PF19327"/>
    </source>
</evidence>
<dbReference type="AlphaFoldDB" id="A0A0V0QVN7"/>
<name>A0A0V0QVN7_PSEPJ</name>
<evidence type="ECO:0000259" key="3">
    <source>
        <dbReference type="Pfam" id="PF09830"/>
    </source>
</evidence>
<dbReference type="SUPFAM" id="SSF54197">
    <property type="entry name" value="HIT-like"/>
    <property type="match status" value="1"/>
</dbReference>
<sequence length="850" mass="99708">MSESKFQQLKNQINDLFNDRAKKVIIFSSIATLLGAAGGFYLYRYQKMKNFPELKMRNQLKKLIKQQQENNPGIISLTIKEQSILEYKNVKFFYLLLDNLAKKPQRSELNPFLPPFENGLYIKELGQTHRLLYNKFQIQEMHCLVVTKNYEKQSAPISEEDFAATLEICRVLKGFAYYNSGEKAGSSQPHKHLQVMPEQSWQQAHLLHQIKKIALKGEKNIPYFKNFKYSLKPLKDLKKKKFGAEEGAYLAQQYIEALKEVNNSDLSYQYNMIFDDTFLLIILRSKEKAYDKIALNAMCFTGSFLVKNQEQLDFIKSFNPIKILEDITREINVELKSVKRSQDEQDKIENTNIKQLSDALSDSQGLLSLLYELKEENNKLKVMICVTAYNEGNDQLELTLQGIKKNLSYFKKQGIDPSEILVTVIFDGISKINDSQNIQEENIFKQTFDPYDFTYKISKKKTMRYQQTQYQKYEKWSELELDQIDSDKELKEMLDKQINENVSQKPSFNSVEDFKLETKRKLQQECIKQGKKYLKQRENSAWIYQDRIPILDEQIEKQQGADLNYNDQNSDDECQDLEEQKINYQNNNRDNQNQNNNLFTVNEQKVKNQIQSVLEKEYLNIMYVAKFKNGQKLNSHLWFFEGFCQLLEPKYVVLIDTGLEPHQKSIFNFFETMELNKNIGGVCGFMAIRTQRVVNDDGQRLDNIDGRLDFVSRFLHKLFNIQKAQQFEYDMAHIIDKAFESLFGFIHVLPGAFSGYRYDAIKNSLKGYLKTELNKKYVSSSLQERNMFLAEDRILCLDLYCTEGYYIQYVPNALAYVDPVINLTVLIGQRRRWDNSQPISQCLFTLYSCL</sequence>
<keyword evidence="1" id="KW-0175">Coiled coil</keyword>
<dbReference type="Pfam" id="PF01644">
    <property type="entry name" value="Chitin_synth_1"/>
    <property type="match status" value="2"/>
</dbReference>